<evidence type="ECO:0000256" key="1">
    <source>
        <dbReference type="SAM" id="SignalP"/>
    </source>
</evidence>
<organism evidence="2 3">
    <name type="scientific">Steinernema carpocapsae</name>
    <name type="common">Entomopathogenic nematode</name>
    <dbReference type="NCBI Taxonomy" id="34508"/>
    <lineage>
        <taxon>Eukaryota</taxon>
        <taxon>Metazoa</taxon>
        <taxon>Ecdysozoa</taxon>
        <taxon>Nematoda</taxon>
        <taxon>Chromadorea</taxon>
        <taxon>Rhabditida</taxon>
        <taxon>Tylenchina</taxon>
        <taxon>Panagrolaimomorpha</taxon>
        <taxon>Strongyloidoidea</taxon>
        <taxon>Steinernematidae</taxon>
        <taxon>Steinernema</taxon>
    </lineage>
</organism>
<feature type="chain" id="PRO_5020234614" evidence="1">
    <location>
        <begin position="22"/>
        <end position="116"/>
    </location>
</feature>
<proteinExistence type="predicted"/>
<protein>
    <submittedName>
        <fullName evidence="2">Uncharacterized protein</fullName>
    </submittedName>
</protein>
<name>A0A4U5MSM4_STECR</name>
<reference evidence="2 3" key="2">
    <citation type="journal article" date="2019" name="G3 (Bethesda)">
        <title>Hybrid Assembly of the Genome of the Entomopathogenic Nematode Steinernema carpocapsae Identifies the X-Chromosome.</title>
        <authorList>
            <person name="Serra L."/>
            <person name="Macchietto M."/>
            <person name="Macias-Munoz A."/>
            <person name="McGill C.J."/>
            <person name="Rodriguez I.M."/>
            <person name="Rodriguez B."/>
            <person name="Murad R."/>
            <person name="Mortazavi A."/>
        </authorList>
    </citation>
    <scope>NUCLEOTIDE SEQUENCE [LARGE SCALE GENOMIC DNA]</scope>
    <source>
        <strain evidence="2 3">ALL</strain>
    </source>
</reference>
<comment type="caution">
    <text evidence="2">The sequence shown here is derived from an EMBL/GenBank/DDBJ whole genome shotgun (WGS) entry which is preliminary data.</text>
</comment>
<sequence>MNWVLLFIFVVFFACRERIFARPIEFSKVIIARNVRTGLFHVRNLTEIDEPDRIGRVRLFVTRTKSPNGKGEEIDVYHVRLRWTEPDQWNDQFNEKHRSYDVLCELEDEDTGEACI</sequence>
<evidence type="ECO:0000313" key="3">
    <source>
        <dbReference type="Proteomes" id="UP000298663"/>
    </source>
</evidence>
<reference evidence="2 3" key="1">
    <citation type="journal article" date="2015" name="Genome Biol.">
        <title>Comparative genomics of Steinernema reveals deeply conserved gene regulatory networks.</title>
        <authorList>
            <person name="Dillman A.R."/>
            <person name="Macchietto M."/>
            <person name="Porter C.F."/>
            <person name="Rogers A."/>
            <person name="Williams B."/>
            <person name="Antoshechkin I."/>
            <person name="Lee M.M."/>
            <person name="Goodwin Z."/>
            <person name="Lu X."/>
            <person name="Lewis E.E."/>
            <person name="Goodrich-Blair H."/>
            <person name="Stock S.P."/>
            <person name="Adams B.J."/>
            <person name="Sternberg P.W."/>
            <person name="Mortazavi A."/>
        </authorList>
    </citation>
    <scope>NUCLEOTIDE SEQUENCE [LARGE SCALE GENOMIC DNA]</scope>
    <source>
        <strain evidence="2 3">ALL</strain>
    </source>
</reference>
<gene>
    <name evidence="2" type="ORF">L596_020063</name>
</gene>
<dbReference type="EMBL" id="AZBU02000006">
    <property type="protein sequence ID" value="TKR72648.1"/>
    <property type="molecule type" value="Genomic_DNA"/>
</dbReference>
<feature type="signal peptide" evidence="1">
    <location>
        <begin position="1"/>
        <end position="21"/>
    </location>
</feature>
<dbReference type="AlphaFoldDB" id="A0A4U5MSM4"/>
<evidence type="ECO:0000313" key="2">
    <source>
        <dbReference type="EMBL" id="TKR72648.1"/>
    </source>
</evidence>
<dbReference type="OrthoDB" id="2117972at2759"/>
<dbReference type="Proteomes" id="UP000298663">
    <property type="component" value="Unassembled WGS sequence"/>
</dbReference>
<keyword evidence="3" id="KW-1185">Reference proteome</keyword>
<accession>A0A4U5MSM4</accession>
<keyword evidence="1" id="KW-0732">Signal</keyword>